<accession>A0A7Y9ISV3</accession>
<feature type="domain" description="Beta-lactamase-related" evidence="1">
    <location>
        <begin position="15"/>
        <end position="297"/>
    </location>
</feature>
<dbReference type="InterPro" id="IPR012338">
    <property type="entry name" value="Beta-lactam/transpept-like"/>
</dbReference>
<dbReference type="Pfam" id="PF00144">
    <property type="entry name" value="Beta-lactamase"/>
    <property type="match status" value="1"/>
</dbReference>
<gene>
    <name evidence="2" type="ORF">FHW18_001627</name>
</gene>
<evidence type="ECO:0000313" key="3">
    <source>
        <dbReference type="Proteomes" id="UP000542125"/>
    </source>
</evidence>
<dbReference type="Proteomes" id="UP000542125">
    <property type="component" value="Unassembled WGS sequence"/>
</dbReference>
<dbReference type="AlphaFoldDB" id="A0A7Y9ISV3"/>
<organism evidence="2 3">
    <name type="scientific">Pigmentiphaga litoralis</name>
    <dbReference type="NCBI Taxonomy" id="516702"/>
    <lineage>
        <taxon>Bacteria</taxon>
        <taxon>Pseudomonadati</taxon>
        <taxon>Pseudomonadota</taxon>
        <taxon>Betaproteobacteria</taxon>
        <taxon>Burkholderiales</taxon>
        <taxon>Alcaligenaceae</taxon>
        <taxon>Pigmentiphaga</taxon>
    </lineage>
</organism>
<name>A0A7Y9ISV3_9BURK</name>
<keyword evidence="3" id="KW-1185">Reference proteome</keyword>
<evidence type="ECO:0000259" key="1">
    <source>
        <dbReference type="Pfam" id="PF00144"/>
    </source>
</evidence>
<proteinExistence type="predicted"/>
<dbReference type="PANTHER" id="PTHR43283:SF7">
    <property type="entry name" value="BETA-LACTAMASE-RELATED DOMAIN-CONTAINING PROTEIN"/>
    <property type="match status" value="1"/>
</dbReference>
<protein>
    <submittedName>
        <fullName evidence="2">CubicO group peptidase (Beta-lactamase class C family)</fullName>
    </submittedName>
</protein>
<dbReference type="InterPro" id="IPR050789">
    <property type="entry name" value="Diverse_Enzym_Activities"/>
</dbReference>
<comment type="caution">
    <text evidence="2">The sequence shown here is derived from an EMBL/GenBank/DDBJ whole genome shotgun (WGS) entry which is preliminary data.</text>
</comment>
<dbReference type="RefSeq" id="WP_179585176.1">
    <property type="nucleotide sequence ID" value="NZ_JACBYR010000001.1"/>
</dbReference>
<reference evidence="2 3" key="1">
    <citation type="submission" date="2020-07" db="EMBL/GenBank/DDBJ databases">
        <title>Genomic Encyclopedia of Type Strains, Phase IV (KMG-V): Genome sequencing to study the core and pangenomes of soil and plant-associated prokaryotes.</title>
        <authorList>
            <person name="Whitman W."/>
        </authorList>
    </citation>
    <scope>NUCLEOTIDE SEQUENCE [LARGE SCALE GENOMIC DNA]</scope>
    <source>
        <strain evidence="2 3">SAS40</strain>
    </source>
</reference>
<dbReference type="SUPFAM" id="SSF56601">
    <property type="entry name" value="beta-lactamase/transpeptidase-like"/>
    <property type="match status" value="1"/>
</dbReference>
<dbReference type="EMBL" id="JACBYR010000001">
    <property type="protein sequence ID" value="NYE82356.1"/>
    <property type="molecule type" value="Genomic_DNA"/>
</dbReference>
<sequence length="308" mass="33847">MEAALKDTPGIRGCVVWRQGSIVLEHYRHDIEPHALQPLNSITKSALGVLIGIALQRGDIDHVDQTLTELLPEARASERRALPPIRLGHLLTMTSGYEWDERNVDACLLHACDHFGDGGRLGFIVGRPRAHPPGARFEYDSHAAHLVSILLTRATGQSTDAYARDHLFAPLGIADSDWEKDESGVAMGGRGLMLSTRDLLKIGQLMLQQGEWEGRRLLPASYVQASIRPHAAGGPPVGDAGYGYLWWVTEEAPGDDTFFASGFGEQLLLVNPRRQLIAAFTSDNTKANKHVRDLWRRHVAGSATESCR</sequence>
<dbReference type="PANTHER" id="PTHR43283">
    <property type="entry name" value="BETA-LACTAMASE-RELATED"/>
    <property type="match status" value="1"/>
</dbReference>
<dbReference type="Gene3D" id="3.40.710.10">
    <property type="entry name" value="DD-peptidase/beta-lactamase superfamily"/>
    <property type="match status" value="1"/>
</dbReference>
<evidence type="ECO:0000313" key="2">
    <source>
        <dbReference type="EMBL" id="NYE82356.1"/>
    </source>
</evidence>
<dbReference type="InterPro" id="IPR001466">
    <property type="entry name" value="Beta-lactam-related"/>
</dbReference>